<gene>
    <name evidence="2" type="ORF">ACFQPS_10060</name>
</gene>
<evidence type="ECO:0000313" key="3">
    <source>
        <dbReference type="Proteomes" id="UP001596456"/>
    </source>
</evidence>
<organism evidence="2 3">
    <name type="scientific">Rhodocista pekingensis</name>
    <dbReference type="NCBI Taxonomy" id="201185"/>
    <lineage>
        <taxon>Bacteria</taxon>
        <taxon>Pseudomonadati</taxon>
        <taxon>Pseudomonadota</taxon>
        <taxon>Alphaproteobacteria</taxon>
        <taxon>Rhodospirillales</taxon>
        <taxon>Azospirillaceae</taxon>
        <taxon>Rhodocista</taxon>
    </lineage>
</organism>
<evidence type="ECO:0000313" key="2">
    <source>
        <dbReference type="EMBL" id="MFC7333505.1"/>
    </source>
</evidence>
<proteinExistence type="predicted"/>
<accession>A0ABW2KVV4</accession>
<sequence>MPVRLSDPATLEAIRILADVLDEIAGPEKLECLMAANALRQVLETQSETALNFARQAFESLDPQVRRQIQTDATDSAVRVMQETRKARASGAMPKRPPGPSSPFLDAINSGGMKTERKW</sequence>
<keyword evidence="3" id="KW-1185">Reference proteome</keyword>
<evidence type="ECO:0000256" key="1">
    <source>
        <dbReference type="SAM" id="MobiDB-lite"/>
    </source>
</evidence>
<comment type="caution">
    <text evidence="2">The sequence shown here is derived from an EMBL/GenBank/DDBJ whole genome shotgun (WGS) entry which is preliminary data.</text>
</comment>
<feature type="region of interest" description="Disordered" evidence="1">
    <location>
        <begin position="84"/>
        <end position="119"/>
    </location>
</feature>
<reference evidence="3" key="1">
    <citation type="journal article" date="2019" name="Int. J. Syst. Evol. Microbiol.">
        <title>The Global Catalogue of Microorganisms (GCM) 10K type strain sequencing project: providing services to taxonomists for standard genome sequencing and annotation.</title>
        <authorList>
            <consortium name="The Broad Institute Genomics Platform"/>
            <consortium name="The Broad Institute Genome Sequencing Center for Infectious Disease"/>
            <person name="Wu L."/>
            <person name="Ma J."/>
        </authorList>
    </citation>
    <scope>NUCLEOTIDE SEQUENCE [LARGE SCALE GENOMIC DNA]</scope>
    <source>
        <strain evidence="3">CGMCC 1.16275</strain>
    </source>
</reference>
<dbReference type="Proteomes" id="UP001596456">
    <property type="component" value="Unassembled WGS sequence"/>
</dbReference>
<dbReference type="RefSeq" id="WP_012567215.1">
    <property type="nucleotide sequence ID" value="NZ_JBHTCM010000010.1"/>
</dbReference>
<protein>
    <submittedName>
        <fullName evidence="2">Uncharacterized protein</fullName>
    </submittedName>
</protein>
<name>A0ABW2KVV4_9PROT</name>
<dbReference type="EMBL" id="JBHTCM010000010">
    <property type="protein sequence ID" value="MFC7333505.1"/>
    <property type="molecule type" value="Genomic_DNA"/>
</dbReference>